<dbReference type="EMBL" id="QBLH01002842">
    <property type="protein sequence ID" value="TGZ46664.1"/>
    <property type="molecule type" value="Genomic_DNA"/>
</dbReference>
<reference evidence="1 2" key="1">
    <citation type="journal article" date="2019" name="Philos. Trans. R. Soc. Lond., B, Biol. Sci.">
        <title>Ant behaviour and brain gene expression of defending hosts depend on the ecological success of the intruding social parasite.</title>
        <authorList>
            <person name="Kaur R."/>
            <person name="Stoldt M."/>
            <person name="Jongepier E."/>
            <person name="Feldmeyer B."/>
            <person name="Menzel F."/>
            <person name="Bornberg-Bauer E."/>
            <person name="Foitzik S."/>
        </authorList>
    </citation>
    <scope>NUCLEOTIDE SEQUENCE [LARGE SCALE GENOMIC DNA]</scope>
    <source>
        <tissue evidence="1">Whole body</tissue>
    </source>
</reference>
<evidence type="ECO:0000313" key="2">
    <source>
        <dbReference type="Proteomes" id="UP000310200"/>
    </source>
</evidence>
<gene>
    <name evidence="1" type="ORF">DBV15_12232</name>
</gene>
<accession>A0A4V3S9V7</accession>
<dbReference type="Proteomes" id="UP000310200">
    <property type="component" value="Unassembled WGS sequence"/>
</dbReference>
<dbReference type="AlphaFoldDB" id="A0A4V3S9V7"/>
<name>A0A4V3S9V7_9HYME</name>
<comment type="caution">
    <text evidence="1">The sequence shown here is derived from an EMBL/GenBank/DDBJ whole genome shotgun (WGS) entry which is preliminary data.</text>
</comment>
<evidence type="ECO:0000313" key="1">
    <source>
        <dbReference type="EMBL" id="TGZ46664.1"/>
    </source>
</evidence>
<organism evidence="1 2">
    <name type="scientific">Temnothorax longispinosus</name>
    <dbReference type="NCBI Taxonomy" id="300112"/>
    <lineage>
        <taxon>Eukaryota</taxon>
        <taxon>Metazoa</taxon>
        <taxon>Ecdysozoa</taxon>
        <taxon>Arthropoda</taxon>
        <taxon>Hexapoda</taxon>
        <taxon>Insecta</taxon>
        <taxon>Pterygota</taxon>
        <taxon>Neoptera</taxon>
        <taxon>Endopterygota</taxon>
        <taxon>Hymenoptera</taxon>
        <taxon>Apocrita</taxon>
        <taxon>Aculeata</taxon>
        <taxon>Formicoidea</taxon>
        <taxon>Formicidae</taxon>
        <taxon>Myrmicinae</taxon>
        <taxon>Temnothorax</taxon>
    </lineage>
</organism>
<evidence type="ECO:0008006" key="3">
    <source>
        <dbReference type="Google" id="ProtNLM"/>
    </source>
</evidence>
<sequence length="79" mass="8690">SIQQLKKLWANLKQSQRDALTKGRQLYLATGGGPPTEEATVDPDILNIAPNLMENAPVLFSSNMTEKEIKGMSTISYII</sequence>
<protein>
    <recommendedName>
        <fullName evidence="3">Regulatory protein zeste</fullName>
    </recommendedName>
</protein>
<feature type="non-terminal residue" evidence="1">
    <location>
        <position position="1"/>
    </location>
</feature>
<proteinExistence type="predicted"/>
<keyword evidence="2" id="KW-1185">Reference proteome</keyword>